<evidence type="ECO:0000256" key="10">
    <source>
        <dbReference type="ARBA" id="ARBA00023268"/>
    </source>
</evidence>
<comment type="caution">
    <text evidence="13">The sequence shown here is derived from an EMBL/GenBank/DDBJ whole genome shotgun (WGS) entry which is preliminary data.</text>
</comment>
<dbReference type="InterPro" id="IPR043502">
    <property type="entry name" value="DNA/RNA_pol_sf"/>
</dbReference>
<dbReference type="InterPro" id="IPR036397">
    <property type="entry name" value="RNaseH_sf"/>
</dbReference>
<dbReference type="GO" id="GO:0016787">
    <property type="term" value="F:hydrolase activity"/>
    <property type="evidence" value="ECO:0007669"/>
    <property type="project" value="UniProtKB-KW"/>
</dbReference>
<evidence type="ECO:0000256" key="5">
    <source>
        <dbReference type="ARBA" id="ARBA00022842"/>
    </source>
</evidence>
<evidence type="ECO:0000259" key="12">
    <source>
        <dbReference type="PROSITE" id="PS50994"/>
    </source>
</evidence>
<gene>
    <name evidence="13" type="ORF">P43SY_008549</name>
</gene>
<name>A0AAD5Q4P6_PYTIN</name>
<organism evidence="13 14">
    <name type="scientific">Pythium insidiosum</name>
    <name type="common">Pythiosis disease agent</name>
    <dbReference type="NCBI Taxonomy" id="114742"/>
    <lineage>
        <taxon>Eukaryota</taxon>
        <taxon>Sar</taxon>
        <taxon>Stramenopiles</taxon>
        <taxon>Oomycota</taxon>
        <taxon>Peronosporomycetes</taxon>
        <taxon>Pythiales</taxon>
        <taxon>Pythiaceae</taxon>
        <taxon>Pythium</taxon>
    </lineage>
</organism>
<feature type="compositionally biased region" description="Polar residues" evidence="11">
    <location>
        <begin position="488"/>
        <end position="502"/>
    </location>
</feature>
<keyword evidence="8" id="KW-0239">DNA-directed DNA polymerase</keyword>
<dbReference type="GO" id="GO:0046872">
    <property type="term" value="F:metal ion binding"/>
    <property type="evidence" value="ECO:0007669"/>
    <property type="project" value="UniProtKB-KW"/>
</dbReference>
<dbReference type="GO" id="GO:0004519">
    <property type="term" value="F:endonuclease activity"/>
    <property type="evidence" value="ECO:0007669"/>
    <property type="project" value="UniProtKB-KW"/>
</dbReference>
<dbReference type="GO" id="GO:0003676">
    <property type="term" value="F:nucleic acid binding"/>
    <property type="evidence" value="ECO:0007669"/>
    <property type="project" value="InterPro"/>
</dbReference>
<evidence type="ECO:0000256" key="4">
    <source>
        <dbReference type="ARBA" id="ARBA00022801"/>
    </source>
</evidence>
<evidence type="ECO:0000256" key="11">
    <source>
        <dbReference type="SAM" id="MobiDB-lite"/>
    </source>
</evidence>
<dbReference type="SUPFAM" id="SSF56672">
    <property type="entry name" value="DNA/RNA polymerases"/>
    <property type="match status" value="1"/>
</dbReference>
<keyword evidence="9" id="KW-0233">DNA recombination</keyword>
<dbReference type="PANTHER" id="PTHR42648:SF11">
    <property type="entry name" value="TRANSPOSON TY4-P GAG-POL POLYPROTEIN"/>
    <property type="match status" value="1"/>
</dbReference>
<dbReference type="Pfam" id="PF25597">
    <property type="entry name" value="SH3_retrovirus"/>
    <property type="match status" value="1"/>
</dbReference>
<keyword evidence="14" id="KW-1185">Reference proteome</keyword>
<feature type="compositionally biased region" description="Low complexity" evidence="11">
    <location>
        <begin position="435"/>
        <end position="444"/>
    </location>
</feature>
<keyword evidence="6" id="KW-0229">DNA integration</keyword>
<evidence type="ECO:0000256" key="6">
    <source>
        <dbReference type="ARBA" id="ARBA00022908"/>
    </source>
</evidence>
<dbReference type="Gene3D" id="3.30.420.10">
    <property type="entry name" value="Ribonuclease H-like superfamily/Ribonuclease H"/>
    <property type="match status" value="1"/>
</dbReference>
<evidence type="ECO:0000256" key="7">
    <source>
        <dbReference type="ARBA" id="ARBA00022918"/>
    </source>
</evidence>
<dbReference type="InterPro" id="IPR013103">
    <property type="entry name" value="RVT_2"/>
</dbReference>
<dbReference type="InterPro" id="IPR001584">
    <property type="entry name" value="Integrase_cat-core"/>
</dbReference>
<dbReference type="InterPro" id="IPR057670">
    <property type="entry name" value="SH3_retrovirus"/>
</dbReference>
<evidence type="ECO:0000256" key="8">
    <source>
        <dbReference type="ARBA" id="ARBA00022932"/>
    </source>
</evidence>
<keyword evidence="4" id="KW-0378">Hydrolase</keyword>
<evidence type="ECO:0000313" key="13">
    <source>
        <dbReference type="EMBL" id="KAJ0397404.1"/>
    </source>
</evidence>
<keyword evidence="3" id="KW-0255">Endonuclease</keyword>
<dbReference type="GO" id="GO:0003887">
    <property type="term" value="F:DNA-directed DNA polymerase activity"/>
    <property type="evidence" value="ECO:0007669"/>
    <property type="project" value="UniProtKB-KW"/>
</dbReference>
<sequence length="702" mass="78093">MVTLTAGALAFLGPAQAPNLSEFTYIRVKRVGAVTAAVVAVGPDQDDSDEFDVPIAKLRHRIVTDDEAAGQWADGVVTGYRMVGTVPTLDILHGNTSVGLFMEDPTPAKPRDRADVTEALRSLRLFGRYFYNEAMVTLIDTAAAFVEEYTGLPNDITVGWNHIALWIAEKFGKYISLLFFYAAASWEDVSEVFISPLGVVEKRSPDCADIRIINDYSFPDGASINDFTTCRHNPQCGVSRKFDTFCQQQGFVHQLTVPYSPQPICVAERMNRTIGDATRSTMIHRNMDPRWWAEVLAAIVHVLNRIPSTVRLGRSPFEIWFKMRPSLGQLWVIGSEGFAHIHKSMRGKLVPKAFRCMLLGYSDTTKGYRVWNKDKNKLEVVLQEVDRPQFVHVVPGSDRVVLPHDDDEAIVSTPDASSGPQPIDVDDEGPREDTQQQPQPLLPTQQPPMQEPPRQHIHASAPTQHEPPSASIMQGPHPQLTYAPAPPSNSMVPPSYGASTKSDNAKEWEQALQRELTSLGEHGVCELVRPPKDAHVVGCKWVFALKHNEKGEVCDVETAFLHGQLKATIYMRVPEGVKHEPGEVCRVKRSLHGLKQASAVWYHTITGIFKQLGLTPCVSDPCIVVKRTGGDFVYISLYVDDLLIAAKHLSHVQQVKGQHKLHFKMKDLGPAKFVIGMEIEHDMHSKVMTIKQSQSTDGSSIW</sequence>
<keyword evidence="5" id="KW-0460">Magnesium</keyword>
<dbReference type="InterPro" id="IPR039537">
    <property type="entry name" value="Retrotran_Ty1/copia-like"/>
</dbReference>
<keyword evidence="10" id="KW-0511">Multifunctional enzyme</keyword>
<keyword evidence="7" id="KW-0695">RNA-directed DNA polymerase</keyword>
<dbReference type="PANTHER" id="PTHR42648">
    <property type="entry name" value="TRANSPOSASE, PUTATIVE-RELATED"/>
    <property type="match status" value="1"/>
</dbReference>
<reference evidence="13" key="1">
    <citation type="submission" date="2021-12" db="EMBL/GenBank/DDBJ databases">
        <title>Prjna785345.</title>
        <authorList>
            <person name="Rujirawat T."/>
            <person name="Krajaejun T."/>
        </authorList>
    </citation>
    <scope>NUCLEOTIDE SEQUENCE</scope>
    <source>
        <strain evidence="13">Pi057C3</strain>
    </source>
</reference>
<dbReference type="PROSITE" id="PS50994">
    <property type="entry name" value="INTEGRASE"/>
    <property type="match status" value="1"/>
</dbReference>
<accession>A0AAD5Q4P6</accession>
<dbReference type="EMBL" id="JAKCXM010000254">
    <property type="protein sequence ID" value="KAJ0397404.1"/>
    <property type="molecule type" value="Genomic_DNA"/>
</dbReference>
<feature type="domain" description="Integrase catalytic" evidence="12">
    <location>
        <begin position="103"/>
        <end position="324"/>
    </location>
</feature>
<keyword evidence="2" id="KW-0479">Metal-binding</keyword>
<dbReference type="GO" id="GO:0003964">
    <property type="term" value="F:RNA-directed DNA polymerase activity"/>
    <property type="evidence" value="ECO:0007669"/>
    <property type="project" value="UniProtKB-KW"/>
</dbReference>
<protein>
    <recommendedName>
        <fullName evidence="12">Integrase catalytic domain-containing protein</fullName>
    </recommendedName>
</protein>
<keyword evidence="1" id="KW-0540">Nuclease</keyword>
<proteinExistence type="predicted"/>
<dbReference type="GO" id="GO:0006310">
    <property type="term" value="P:DNA recombination"/>
    <property type="evidence" value="ECO:0007669"/>
    <property type="project" value="UniProtKB-KW"/>
</dbReference>
<evidence type="ECO:0000256" key="1">
    <source>
        <dbReference type="ARBA" id="ARBA00022722"/>
    </source>
</evidence>
<evidence type="ECO:0000256" key="2">
    <source>
        <dbReference type="ARBA" id="ARBA00022723"/>
    </source>
</evidence>
<evidence type="ECO:0000256" key="9">
    <source>
        <dbReference type="ARBA" id="ARBA00023172"/>
    </source>
</evidence>
<keyword evidence="8" id="KW-0548">Nucleotidyltransferase</keyword>
<keyword evidence="8" id="KW-0808">Transferase</keyword>
<dbReference type="SUPFAM" id="SSF53098">
    <property type="entry name" value="Ribonuclease H-like"/>
    <property type="match status" value="1"/>
</dbReference>
<feature type="region of interest" description="Disordered" evidence="11">
    <location>
        <begin position="409"/>
        <end position="507"/>
    </location>
</feature>
<evidence type="ECO:0000313" key="14">
    <source>
        <dbReference type="Proteomes" id="UP001209570"/>
    </source>
</evidence>
<dbReference type="GO" id="GO:0015074">
    <property type="term" value="P:DNA integration"/>
    <property type="evidence" value="ECO:0007669"/>
    <property type="project" value="UniProtKB-KW"/>
</dbReference>
<evidence type="ECO:0000256" key="3">
    <source>
        <dbReference type="ARBA" id="ARBA00022759"/>
    </source>
</evidence>
<dbReference type="InterPro" id="IPR012337">
    <property type="entry name" value="RNaseH-like_sf"/>
</dbReference>
<dbReference type="Proteomes" id="UP001209570">
    <property type="component" value="Unassembled WGS sequence"/>
</dbReference>
<dbReference type="Pfam" id="PF07727">
    <property type="entry name" value="RVT_2"/>
    <property type="match status" value="1"/>
</dbReference>
<dbReference type="AlphaFoldDB" id="A0AAD5Q4P6"/>